<dbReference type="SUPFAM" id="SSF54637">
    <property type="entry name" value="Thioesterase/thiol ester dehydrase-isomerase"/>
    <property type="match status" value="2"/>
</dbReference>
<accession>A0ABZ1YKR5</accession>
<gene>
    <name evidence="3" type="ORF">OG563_24990</name>
</gene>
<evidence type="ECO:0000259" key="1">
    <source>
        <dbReference type="Pfam" id="PF13622"/>
    </source>
</evidence>
<dbReference type="PANTHER" id="PTHR38110:SF1">
    <property type="entry name" value="THIOESTERASE DOMAIN-CONTAINING PROTEIN"/>
    <property type="match status" value="1"/>
</dbReference>
<dbReference type="InterPro" id="IPR029069">
    <property type="entry name" value="HotDog_dom_sf"/>
</dbReference>
<dbReference type="Pfam" id="PF13622">
    <property type="entry name" value="4HBT_3"/>
    <property type="match status" value="1"/>
</dbReference>
<dbReference type="Gene3D" id="2.40.160.210">
    <property type="entry name" value="Acyl-CoA thioesterase, double hotdog domain"/>
    <property type="match status" value="1"/>
</dbReference>
<name>A0ABZ1YKR5_9NOCA</name>
<reference evidence="3" key="1">
    <citation type="submission" date="2022-10" db="EMBL/GenBank/DDBJ databases">
        <title>The complete genomes of actinobacterial strains from the NBC collection.</title>
        <authorList>
            <person name="Joergensen T.S."/>
            <person name="Alvarez Arevalo M."/>
            <person name="Sterndorff E.B."/>
            <person name="Faurdal D."/>
            <person name="Vuksanovic O."/>
            <person name="Mourched A.-S."/>
            <person name="Charusanti P."/>
            <person name="Shaw S."/>
            <person name="Blin K."/>
            <person name="Weber T."/>
        </authorList>
    </citation>
    <scope>NUCLEOTIDE SEQUENCE</scope>
    <source>
        <strain evidence="3">NBC_01482</strain>
    </source>
</reference>
<dbReference type="InterPro" id="IPR049449">
    <property type="entry name" value="TesB_ACOT8-like_N"/>
</dbReference>
<dbReference type="InterPro" id="IPR049450">
    <property type="entry name" value="ACOT8-like_C"/>
</dbReference>
<evidence type="ECO:0000259" key="2">
    <source>
        <dbReference type="Pfam" id="PF20789"/>
    </source>
</evidence>
<feature type="domain" description="Acyl-CoA thioesterase-like C-terminal" evidence="2">
    <location>
        <begin position="136"/>
        <end position="271"/>
    </location>
</feature>
<dbReference type="InterPro" id="IPR042171">
    <property type="entry name" value="Acyl-CoA_hotdog"/>
</dbReference>
<evidence type="ECO:0000313" key="4">
    <source>
        <dbReference type="Proteomes" id="UP001432062"/>
    </source>
</evidence>
<dbReference type="InterPro" id="IPR052389">
    <property type="entry name" value="Sec_Metab_Biosynth-Assoc"/>
</dbReference>
<keyword evidence="4" id="KW-1185">Reference proteome</keyword>
<organism evidence="3 4">
    <name type="scientific">Nocardia vinacea</name>
    <dbReference type="NCBI Taxonomy" id="96468"/>
    <lineage>
        <taxon>Bacteria</taxon>
        <taxon>Bacillati</taxon>
        <taxon>Actinomycetota</taxon>
        <taxon>Actinomycetes</taxon>
        <taxon>Mycobacteriales</taxon>
        <taxon>Nocardiaceae</taxon>
        <taxon>Nocardia</taxon>
    </lineage>
</organism>
<dbReference type="Proteomes" id="UP001432062">
    <property type="component" value="Chromosome"/>
</dbReference>
<protein>
    <submittedName>
        <fullName evidence="3">Thioesterase family protein</fullName>
    </submittedName>
</protein>
<evidence type="ECO:0000313" key="3">
    <source>
        <dbReference type="EMBL" id="WUV42517.1"/>
    </source>
</evidence>
<sequence length="274" mass="29477">MTSTIAARHAFDSAVALTFDGAGNFSGRTTPEYGNMVGPFGGITAATILRAVQQHPQCLGDPISLTVNFAGPIAEGPFTIAAQPVRTNRNTQHWTLSMSQDGIVTTTATAVFGTRRETWTATEATAPAAPPPDTVEPDALPEFIAWVDNYEMRFIEGGITQLDGAAAQPTSTTTLWVRDRPARPLDYPALTALSDVFFPRVMLRLGRVVPAGTVTLTVYFHADTDRLAAQADRPLLATARSQHFGKGFFDQSAELWAHDGGLLATSHQLVYFKA</sequence>
<dbReference type="EMBL" id="CP109441">
    <property type="protein sequence ID" value="WUV42517.1"/>
    <property type="molecule type" value="Genomic_DNA"/>
</dbReference>
<dbReference type="PANTHER" id="PTHR38110">
    <property type="entry name" value="CHROMOSOME 23, WHOLE GENOME SHOTGUN SEQUENCE"/>
    <property type="match status" value="1"/>
</dbReference>
<dbReference type="RefSeq" id="WP_327095807.1">
    <property type="nucleotide sequence ID" value="NZ_CP109149.1"/>
</dbReference>
<dbReference type="CDD" id="cd00556">
    <property type="entry name" value="Thioesterase_II"/>
    <property type="match status" value="1"/>
</dbReference>
<proteinExistence type="predicted"/>
<feature type="domain" description="Acyl-CoA thioesterase-like N-terminal HotDog" evidence="1">
    <location>
        <begin position="32"/>
        <end position="113"/>
    </location>
</feature>
<dbReference type="Pfam" id="PF20789">
    <property type="entry name" value="4HBT_3C"/>
    <property type="match status" value="1"/>
</dbReference>